<name>A0A0C3CKE6_HEBCY</name>
<dbReference type="InterPro" id="IPR039646">
    <property type="entry name" value="ZNHIT2"/>
</dbReference>
<reference evidence="3" key="2">
    <citation type="submission" date="2015-01" db="EMBL/GenBank/DDBJ databases">
        <title>Evolutionary Origins and Diversification of the Mycorrhizal Mutualists.</title>
        <authorList>
            <consortium name="DOE Joint Genome Institute"/>
            <consortium name="Mycorrhizal Genomics Consortium"/>
            <person name="Kohler A."/>
            <person name="Kuo A."/>
            <person name="Nagy L.G."/>
            <person name="Floudas D."/>
            <person name="Copeland A."/>
            <person name="Barry K.W."/>
            <person name="Cichocki N."/>
            <person name="Veneault-Fourrey C."/>
            <person name="LaButti K."/>
            <person name="Lindquist E.A."/>
            <person name="Lipzen A."/>
            <person name="Lundell T."/>
            <person name="Morin E."/>
            <person name="Murat C."/>
            <person name="Riley R."/>
            <person name="Ohm R."/>
            <person name="Sun H."/>
            <person name="Tunlid A."/>
            <person name="Henrissat B."/>
            <person name="Grigoriev I.V."/>
            <person name="Hibbett D.S."/>
            <person name="Martin F."/>
        </authorList>
    </citation>
    <scope>NUCLEOTIDE SEQUENCE [LARGE SCALE GENOMIC DNA]</scope>
    <source>
        <strain evidence="3">h7</strain>
    </source>
</reference>
<proteinExistence type="predicted"/>
<dbReference type="HOGENOM" id="CLU_041572_0_0_1"/>
<dbReference type="AlphaFoldDB" id="A0A0C3CKE6"/>
<dbReference type="PANTHER" id="PTHR15555">
    <property type="entry name" value="ZINC FINGER HIT DOMAIN CONTAINING PROTEIN 2 PROTEIN FON -RELATED"/>
    <property type="match status" value="1"/>
</dbReference>
<dbReference type="PANTHER" id="PTHR15555:SF0">
    <property type="entry name" value="ZINC FINGER HIT DOMAIN-CONTAINING PROTEIN 2"/>
    <property type="match status" value="1"/>
</dbReference>
<feature type="region of interest" description="Disordered" evidence="1">
    <location>
        <begin position="1"/>
        <end position="29"/>
    </location>
</feature>
<evidence type="ECO:0000313" key="2">
    <source>
        <dbReference type="EMBL" id="KIM44574.1"/>
    </source>
</evidence>
<dbReference type="EMBL" id="KN831773">
    <property type="protein sequence ID" value="KIM44574.1"/>
    <property type="molecule type" value="Genomic_DNA"/>
</dbReference>
<gene>
    <name evidence="2" type="ORF">M413DRAFT_442543</name>
</gene>
<accession>A0A0C3CKE6</accession>
<dbReference type="STRING" id="686832.A0A0C3CKE6"/>
<evidence type="ECO:0000313" key="3">
    <source>
        <dbReference type="Proteomes" id="UP000053424"/>
    </source>
</evidence>
<dbReference type="Proteomes" id="UP000053424">
    <property type="component" value="Unassembled WGS sequence"/>
</dbReference>
<reference evidence="2 3" key="1">
    <citation type="submission" date="2014-04" db="EMBL/GenBank/DDBJ databases">
        <authorList>
            <consortium name="DOE Joint Genome Institute"/>
            <person name="Kuo A."/>
            <person name="Gay G."/>
            <person name="Dore J."/>
            <person name="Kohler A."/>
            <person name="Nagy L.G."/>
            <person name="Floudas D."/>
            <person name="Copeland A."/>
            <person name="Barry K.W."/>
            <person name="Cichocki N."/>
            <person name="Veneault-Fourrey C."/>
            <person name="LaButti K."/>
            <person name="Lindquist E.A."/>
            <person name="Lipzen A."/>
            <person name="Lundell T."/>
            <person name="Morin E."/>
            <person name="Murat C."/>
            <person name="Sun H."/>
            <person name="Tunlid A."/>
            <person name="Henrissat B."/>
            <person name="Grigoriev I.V."/>
            <person name="Hibbett D.S."/>
            <person name="Martin F."/>
            <person name="Nordberg H.P."/>
            <person name="Cantor M.N."/>
            <person name="Hua S.X."/>
        </authorList>
    </citation>
    <scope>NUCLEOTIDE SEQUENCE [LARGE SCALE GENOMIC DNA]</scope>
    <source>
        <strain evidence="3">h7</strain>
    </source>
</reference>
<keyword evidence="3" id="KW-1185">Reference proteome</keyword>
<protein>
    <submittedName>
        <fullName evidence="2">Uncharacterized protein</fullName>
    </submittedName>
</protein>
<dbReference type="OrthoDB" id="18412at2759"/>
<evidence type="ECO:0000256" key="1">
    <source>
        <dbReference type="SAM" id="MobiDB-lite"/>
    </source>
</evidence>
<organism evidence="2 3">
    <name type="scientific">Hebeloma cylindrosporum</name>
    <dbReference type="NCBI Taxonomy" id="76867"/>
    <lineage>
        <taxon>Eukaryota</taxon>
        <taxon>Fungi</taxon>
        <taxon>Dikarya</taxon>
        <taxon>Basidiomycota</taxon>
        <taxon>Agaricomycotina</taxon>
        <taxon>Agaricomycetes</taxon>
        <taxon>Agaricomycetidae</taxon>
        <taxon>Agaricales</taxon>
        <taxon>Agaricineae</taxon>
        <taxon>Hymenogastraceae</taxon>
        <taxon>Hebeloma</taxon>
    </lineage>
</organism>
<sequence length="333" mass="37165">MEVLKKFEEQSVDPLSLTDADDDDEGNPSDLANRLEAVDLDSVSSDVLWSMLTPEERSKFTKLFNDPTSELAQQLLSSERLETEIQEPWWEALVAGKAEDDAPLGSRGQFVPRRSGTRPNMMKIPASMVKPGSHLVIRFISYAYIIRHLGISALQSLTSDDPEHHEARRLVTKLVPFLTDRKSMELYPSLSTVITDIWSTFDLGDMTSDLFSLLLRDAAYLLEPMRITQVEPAPEAQEIVPASHPHVGSILVLSDLSELFLAGSTRAKGNHITRKLLFYAAHIASTPSITLRGLVKEMSTRAEIYRAQANDKTSASKVQRVGDGQQQKLMEEM</sequence>